<feature type="compositionally biased region" description="Basic residues" evidence="1">
    <location>
        <begin position="97"/>
        <end position="106"/>
    </location>
</feature>
<feature type="region of interest" description="Disordered" evidence="1">
    <location>
        <begin position="92"/>
        <end position="112"/>
    </location>
</feature>
<evidence type="ECO:0000313" key="3">
    <source>
        <dbReference type="EMBL" id="MFC6068542.1"/>
    </source>
</evidence>
<keyword evidence="4" id="KW-1185">Reference proteome</keyword>
<dbReference type="Proteomes" id="UP001596115">
    <property type="component" value="Unassembled WGS sequence"/>
</dbReference>
<feature type="domain" description="CD-NTase associated protein 4-like DNA endonuclease" evidence="2">
    <location>
        <begin position="28"/>
        <end position="234"/>
    </location>
</feature>
<dbReference type="InterPro" id="IPR025382">
    <property type="entry name" value="Cap4-like_endonuclease_dom"/>
</dbReference>
<evidence type="ECO:0000259" key="2">
    <source>
        <dbReference type="Pfam" id="PF14130"/>
    </source>
</evidence>
<name>A0ABW1N0N6_9GAMM</name>
<sequence>MALTDETAPLPKALEALLADTLGDEKTGANATLGSTFQQWWGALVVAELLESDEDFAVGMEVKEDVAILDSASAPTCVEFCQIKKNEQAGGWGLKDLHRHGPKKKDKSRDPSILAKLHKRRTEFAGHPTRLRFVSNLAVKIAAGMSSSHCQLTSLSASEQADIQKSIANQLAIGLAQVDLAEWALHRTNLPLGEQYVFLAGKLAHLSAAGKIPFDLPNPTVAARYLASALQNKAADTSYAGSLRELQSRVLSRSEAIQALSEAAGATYRASDQLDAALDQLSASGYPFLTLKKIKAERTTVLAHAVDRTNDQFKRCVAALATQLSHLSTTASSLPLRDLMDSLVTQTISASPPEFAGLRPGYIYALALLVLNDGIDPDLLAPAPGTQPEASA</sequence>
<evidence type="ECO:0000313" key="4">
    <source>
        <dbReference type="Proteomes" id="UP001596115"/>
    </source>
</evidence>
<dbReference type="Pfam" id="PF14130">
    <property type="entry name" value="Cap4_nuclease"/>
    <property type="match status" value="1"/>
</dbReference>
<organism evidence="3 4">
    <name type="scientific">Stenotrophomonas geniculata</name>
    <dbReference type="NCBI Taxonomy" id="86188"/>
    <lineage>
        <taxon>Bacteria</taxon>
        <taxon>Pseudomonadati</taxon>
        <taxon>Pseudomonadota</taxon>
        <taxon>Gammaproteobacteria</taxon>
        <taxon>Lysobacterales</taxon>
        <taxon>Lysobacteraceae</taxon>
        <taxon>Stenotrophomonas</taxon>
    </lineage>
</organism>
<accession>A0ABW1N0N6</accession>
<dbReference type="EMBL" id="JBHRFL010000002">
    <property type="protein sequence ID" value="MFC6068542.1"/>
    <property type="molecule type" value="Genomic_DNA"/>
</dbReference>
<evidence type="ECO:0000256" key="1">
    <source>
        <dbReference type="SAM" id="MobiDB-lite"/>
    </source>
</evidence>
<dbReference type="RefSeq" id="WP_367141453.1">
    <property type="nucleotide sequence ID" value="NZ_JBFLAA010000007.1"/>
</dbReference>
<reference evidence="3 4" key="1">
    <citation type="submission" date="2024-09" db="EMBL/GenBank/DDBJ databases">
        <title>Whole genome analysis of Stenotrophomonas geniculata MK-1, and its biological control impact on peanut foliage fungus diseases.</title>
        <authorList>
            <person name="Ahsan T."/>
        </authorList>
    </citation>
    <scope>NUCLEOTIDE SEQUENCE [LARGE SCALE GENOMIC DNA]</scope>
    <source>
        <strain evidence="3 4">MK-1</strain>
    </source>
</reference>
<comment type="caution">
    <text evidence="3">The sequence shown here is derived from an EMBL/GenBank/DDBJ whole genome shotgun (WGS) entry which is preliminary data.</text>
</comment>
<protein>
    <submittedName>
        <fullName evidence="3">DsDNA nuclease domain-containing protein</fullName>
    </submittedName>
</protein>
<proteinExistence type="predicted"/>
<gene>
    <name evidence="3" type="ORF">ACFLLB_03040</name>
</gene>